<dbReference type="SUPFAM" id="SSF144232">
    <property type="entry name" value="HIT/MYND zinc finger-like"/>
    <property type="match status" value="1"/>
</dbReference>
<gene>
    <name evidence="7" type="ORF">QBC34DRAFT_483549</name>
</gene>
<protein>
    <recommendedName>
        <fullName evidence="6">MYND-type domain-containing protein</fullName>
    </recommendedName>
</protein>
<dbReference type="AlphaFoldDB" id="A0AAV9GWT1"/>
<sequence length="347" mass="38284">MGGLTVCTICSSTSARLCTGCSSAGYCSTECQETDWPVHQKICRSFKKCTQTSRPSPHHHLAIYFPMGRDTPHYPRPRAVWVDSQEEYIGRNVITVGGNALRGCKENPDTLNIWILDDARVADKLVSNQCLHSHGSALCKDAWGDKFWKGPIVAVLKVGATYDPPRLTDMTLNAYRDTIDYLGYYRDTIGSIINGPGATSHWGKLMLDGIGHKVRGVRINCPTDQASRREMEMVSVQIPQLFGGMSWVTKEYRQAPGASSVSRAVVLLRLRTTVKDGRWAALSHDANDPTNGSILVVNRSGRDLNPADVRAMSTMIQQKIAPLMTDELAQDPNGEETLSDAIGRMSW</sequence>
<dbReference type="Gene3D" id="6.10.140.2220">
    <property type="match status" value="1"/>
</dbReference>
<accession>A0AAV9GWT1</accession>
<reference evidence="7" key="1">
    <citation type="journal article" date="2023" name="Mol. Phylogenet. Evol.">
        <title>Genome-scale phylogeny and comparative genomics of the fungal order Sordariales.</title>
        <authorList>
            <person name="Hensen N."/>
            <person name="Bonometti L."/>
            <person name="Westerberg I."/>
            <person name="Brannstrom I.O."/>
            <person name="Guillou S."/>
            <person name="Cros-Aarteil S."/>
            <person name="Calhoun S."/>
            <person name="Haridas S."/>
            <person name="Kuo A."/>
            <person name="Mondo S."/>
            <person name="Pangilinan J."/>
            <person name="Riley R."/>
            <person name="LaButti K."/>
            <person name="Andreopoulos B."/>
            <person name="Lipzen A."/>
            <person name="Chen C."/>
            <person name="Yan M."/>
            <person name="Daum C."/>
            <person name="Ng V."/>
            <person name="Clum A."/>
            <person name="Steindorff A."/>
            <person name="Ohm R.A."/>
            <person name="Martin F."/>
            <person name="Silar P."/>
            <person name="Natvig D.O."/>
            <person name="Lalanne C."/>
            <person name="Gautier V."/>
            <person name="Ament-Velasquez S.L."/>
            <person name="Kruys A."/>
            <person name="Hutchinson M.I."/>
            <person name="Powell A.J."/>
            <person name="Barry K."/>
            <person name="Miller A.N."/>
            <person name="Grigoriev I.V."/>
            <person name="Debuchy R."/>
            <person name="Gladieux P."/>
            <person name="Hiltunen Thoren M."/>
            <person name="Johannesson H."/>
        </authorList>
    </citation>
    <scope>NUCLEOTIDE SEQUENCE</scope>
    <source>
        <strain evidence="7">PSN243</strain>
    </source>
</reference>
<dbReference type="PROSITE" id="PS50865">
    <property type="entry name" value="ZF_MYND_2"/>
    <property type="match status" value="1"/>
</dbReference>
<evidence type="ECO:0000256" key="2">
    <source>
        <dbReference type="ARBA" id="ARBA00022771"/>
    </source>
</evidence>
<proteinExistence type="predicted"/>
<keyword evidence="2 4" id="KW-0863">Zinc-finger</keyword>
<evidence type="ECO:0000256" key="1">
    <source>
        <dbReference type="ARBA" id="ARBA00022723"/>
    </source>
</evidence>
<evidence type="ECO:0000313" key="7">
    <source>
        <dbReference type="EMBL" id="KAK4452191.1"/>
    </source>
</evidence>
<dbReference type="Pfam" id="PF01753">
    <property type="entry name" value="zf-MYND"/>
    <property type="match status" value="1"/>
</dbReference>
<evidence type="ECO:0000313" key="8">
    <source>
        <dbReference type="Proteomes" id="UP001321760"/>
    </source>
</evidence>
<evidence type="ECO:0000256" key="3">
    <source>
        <dbReference type="ARBA" id="ARBA00022833"/>
    </source>
</evidence>
<keyword evidence="1" id="KW-0479">Metal-binding</keyword>
<reference evidence="7" key="2">
    <citation type="submission" date="2023-05" db="EMBL/GenBank/DDBJ databases">
        <authorList>
            <consortium name="Lawrence Berkeley National Laboratory"/>
            <person name="Steindorff A."/>
            <person name="Hensen N."/>
            <person name="Bonometti L."/>
            <person name="Westerberg I."/>
            <person name="Brannstrom I.O."/>
            <person name="Guillou S."/>
            <person name="Cros-Aarteil S."/>
            <person name="Calhoun S."/>
            <person name="Haridas S."/>
            <person name="Kuo A."/>
            <person name="Mondo S."/>
            <person name="Pangilinan J."/>
            <person name="Riley R."/>
            <person name="Labutti K."/>
            <person name="Andreopoulos B."/>
            <person name="Lipzen A."/>
            <person name="Chen C."/>
            <person name="Yanf M."/>
            <person name="Daum C."/>
            <person name="Ng V."/>
            <person name="Clum A."/>
            <person name="Ohm R."/>
            <person name="Martin F."/>
            <person name="Silar P."/>
            <person name="Natvig D."/>
            <person name="Lalanne C."/>
            <person name="Gautier V."/>
            <person name="Ament-Velasquez S.L."/>
            <person name="Kruys A."/>
            <person name="Hutchinson M.I."/>
            <person name="Powell A.J."/>
            <person name="Barry K."/>
            <person name="Miller A.N."/>
            <person name="Grigoriev I.V."/>
            <person name="Debuchy R."/>
            <person name="Gladieux P."/>
            <person name="Thoren M.H."/>
            <person name="Johannesson H."/>
        </authorList>
    </citation>
    <scope>NUCLEOTIDE SEQUENCE</scope>
    <source>
        <strain evidence="7">PSN243</strain>
    </source>
</reference>
<dbReference type="EMBL" id="MU865925">
    <property type="protein sequence ID" value="KAK4452191.1"/>
    <property type="molecule type" value="Genomic_DNA"/>
</dbReference>
<comment type="caution">
    <text evidence="7">The sequence shown here is derived from an EMBL/GenBank/DDBJ whole genome shotgun (WGS) entry which is preliminary data.</text>
</comment>
<organism evidence="7 8">
    <name type="scientific">Podospora aff. communis PSN243</name>
    <dbReference type="NCBI Taxonomy" id="3040156"/>
    <lineage>
        <taxon>Eukaryota</taxon>
        <taxon>Fungi</taxon>
        <taxon>Dikarya</taxon>
        <taxon>Ascomycota</taxon>
        <taxon>Pezizomycotina</taxon>
        <taxon>Sordariomycetes</taxon>
        <taxon>Sordariomycetidae</taxon>
        <taxon>Sordariales</taxon>
        <taxon>Podosporaceae</taxon>
        <taxon>Podospora</taxon>
    </lineage>
</organism>
<evidence type="ECO:0000256" key="4">
    <source>
        <dbReference type="PROSITE-ProRule" id="PRU00134"/>
    </source>
</evidence>
<evidence type="ECO:0000256" key="5">
    <source>
        <dbReference type="SAM" id="MobiDB-lite"/>
    </source>
</evidence>
<dbReference type="GO" id="GO:0008270">
    <property type="term" value="F:zinc ion binding"/>
    <property type="evidence" value="ECO:0007669"/>
    <property type="project" value="UniProtKB-KW"/>
</dbReference>
<dbReference type="Proteomes" id="UP001321760">
    <property type="component" value="Unassembled WGS sequence"/>
</dbReference>
<keyword evidence="8" id="KW-1185">Reference proteome</keyword>
<name>A0AAV9GWT1_9PEZI</name>
<keyword evidence="3" id="KW-0862">Zinc</keyword>
<dbReference type="InterPro" id="IPR002893">
    <property type="entry name" value="Znf_MYND"/>
</dbReference>
<feature type="region of interest" description="Disordered" evidence="5">
    <location>
        <begin position="327"/>
        <end position="347"/>
    </location>
</feature>
<evidence type="ECO:0000259" key="6">
    <source>
        <dbReference type="PROSITE" id="PS50865"/>
    </source>
</evidence>
<feature type="domain" description="MYND-type" evidence="6">
    <location>
        <begin position="7"/>
        <end position="43"/>
    </location>
</feature>
<dbReference type="PROSITE" id="PS01360">
    <property type="entry name" value="ZF_MYND_1"/>
    <property type="match status" value="1"/>
</dbReference>